<dbReference type="VEuPathDB" id="FungiDB:C5L36_0D02280"/>
<evidence type="ECO:0000256" key="1">
    <source>
        <dbReference type="SAM" id="MobiDB-lite"/>
    </source>
</evidence>
<organism evidence="2 3">
    <name type="scientific">Pichia kudriavzevii</name>
    <name type="common">Yeast</name>
    <name type="synonym">Issatchenkia orientalis</name>
    <dbReference type="NCBI Taxonomy" id="4909"/>
    <lineage>
        <taxon>Eukaryota</taxon>
        <taxon>Fungi</taxon>
        <taxon>Dikarya</taxon>
        <taxon>Ascomycota</taxon>
        <taxon>Saccharomycotina</taxon>
        <taxon>Pichiomycetes</taxon>
        <taxon>Pichiales</taxon>
        <taxon>Pichiaceae</taxon>
        <taxon>Pichia</taxon>
    </lineage>
</organism>
<accession>A0A1Z8JPF2</accession>
<protein>
    <submittedName>
        <fullName evidence="2">Uncharacterized protein</fullName>
    </submittedName>
</protein>
<reference evidence="2 3" key="1">
    <citation type="submission" date="2017-05" db="EMBL/GenBank/DDBJ databases">
        <title>The Genome Sequence of Candida krusei Ckrusei653.</title>
        <authorList>
            <person name="Cuomo C."/>
            <person name="Forche A."/>
            <person name="Young S."/>
            <person name="Abouelleil A."/>
            <person name="Cao P."/>
            <person name="Chapman S."/>
            <person name="Cusick C."/>
            <person name="Shea T."/>
            <person name="Nusbaum C."/>
            <person name="Birren B."/>
        </authorList>
    </citation>
    <scope>NUCLEOTIDE SEQUENCE [LARGE SCALE GENOMIC DNA]</scope>
    <source>
        <strain evidence="2 3">Ckrusei653</strain>
    </source>
</reference>
<sequence>MKFFTKDTNNHNNNSSSSSKNNNNQQQQPTTTTTTTNNNNQQQQQKQQQQQQQKVQNVIDETARTLGLAQTLLLLVLVALDRLHHRSSLSLLLIHLRTQLDSLIDNPPAHSGRVFQLTEKNWQLVFEHASYFHIEDLAAIYNDLLEHPLELAFTSFKIRILASSESIQDYLHFNGVFDEESIIAYNESKIAGHIHRTAFSRESGLGDNPSRASSHDVCRIIQSENFTDFHLKRWKVLRLLDRHIFKPATTE</sequence>
<name>A0A1Z8JPF2_PICKU</name>
<feature type="region of interest" description="Disordered" evidence="1">
    <location>
        <begin position="1"/>
        <end position="48"/>
    </location>
</feature>
<feature type="compositionally biased region" description="Low complexity" evidence="1">
    <location>
        <begin position="10"/>
        <end position="48"/>
    </location>
</feature>
<dbReference type="Proteomes" id="UP000195871">
    <property type="component" value="Unassembled WGS sequence"/>
</dbReference>
<dbReference type="AlphaFoldDB" id="A0A1Z8JPF2"/>
<gene>
    <name evidence="2" type="ORF">CAS74_002199</name>
</gene>
<comment type="caution">
    <text evidence="2">The sequence shown here is derived from an EMBL/GenBank/DDBJ whole genome shotgun (WGS) entry which is preliminary data.</text>
</comment>
<evidence type="ECO:0000313" key="3">
    <source>
        <dbReference type="Proteomes" id="UP000195871"/>
    </source>
</evidence>
<dbReference type="EMBL" id="NHMM01000003">
    <property type="protein sequence ID" value="OUT22464.1"/>
    <property type="molecule type" value="Genomic_DNA"/>
</dbReference>
<evidence type="ECO:0000313" key="2">
    <source>
        <dbReference type="EMBL" id="OUT22464.1"/>
    </source>
</evidence>
<proteinExistence type="predicted"/>